<evidence type="ECO:0000313" key="1">
    <source>
        <dbReference type="EMBL" id="KAJ9071253.1"/>
    </source>
</evidence>
<accession>A0ACC2T9M1</accession>
<gene>
    <name evidence="1" type="ORF">DSO57_1038814</name>
</gene>
<protein>
    <submittedName>
        <fullName evidence="1">Uncharacterized protein</fullName>
    </submittedName>
</protein>
<sequence>MAEWKLDLETYGMQVEEDNKHGPFFIFVNDVITSPKFQTGMTVLVFMYVLAASIGMILEFEHFLRNDPLWKVLASAVNIFNLIVMSFFVTETLARAAVHDVLASGVLELVDLILRLEISEAIPLIATLRLVSSLRNISMLHWSKIDKEIKRNESLEASILELSMTWILRIATMCGWRRSWRHGAARPDGPKTISKTLLPKPPKPRRHPGTISSQPQWQ</sequence>
<name>A0ACC2T9M1_9FUNG</name>
<keyword evidence="2" id="KW-1185">Reference proteome</keyword>
<reference evidence="1" key="1">
    <citation type="submission" date="2022-04" db="EMBL/GenBank/DDBJ databases">
        <title>Genome of the entomopathogenic fungus Entomophthora muscae.</title>
        <authorList>
            <person name="Elya C."/>
            <person name="Lovett B.R."/>
            <person name="Lee E."/>
            <person name="Macias A.M."/>
            <person name="Hajek A.E."/>
            <person name="De Bivort B.L."/>
            <person name="Kasson M.T."/>
            <person name="De Fine Licht H.H."/>
            <person name="Stajich J.E."/>
        </authorList>
    </citation>
    <scope>NUCLEOTIDE SEQUENCE</scope>
    <source>
        <strain evidence="1">Berkeley</strain>
    </source>
</reference>
<evidence type="ECO:0000313" key="2">
    <source>
        <dbReference type="Proteomes" id="UP001165960"/>
    </source>
</evidence>
<organism evidence="1 2">
    <name type="scientific">Entomophthora muscae</name>
    <dbReference type="NCBI Taxonomy" id="34485"/>
    <lineage>
        <taxon>Eukaryota</taxon>
        <taxon>Fungi</taxon>
        <taxon>Fungi incertae sedis</taxon>
        <taxon>Zoopagomycota</taxon>
        <taxon>Entomophthoromycotina</taxon>
        <taxon>Entomophthoromycetes</taxon>
        <taxon>Entomophthorales</taxon>
        <taxon>Entomophthoraceae</taxon>
        <taxon>Entomophthora</taxon>
    </lineage>
</organism>
<dbReference type="Proteomes" id="UP001165960">
    <property type="component" value="Unassembled WGS sequence"/>
</dbReference>
<comment type="caution">
    <text evidence="1">The sequence shown here is derived from an EMBL/GenBank/DDBJ whole genome shotgun (WGS) entry which is preliminary data.</text>
</comment>
<dbReference type="EMBL" id="QTSX02003374">
    <property type="protein sequence ID" value="KAJ9071253.1"/>
    <property type="molecule type" value="Genomic_DNA"/>
</dbReference>
<proteinExistence type="predicted"/>